<name>A0A6N9H482_9MICO</name>
<keyword evidence="3 4" id="KW-0274">FAD</keyword>
<dbReference type="SUPFAM" id="SSF56645">
    <property type="entry name" value="Acyl-CoA dehydrogenase NM domain-like"/>
    <property type="match status" value="1"/>
</dbReference>
<dbReference type="InterPro" id="IPR041504">
    <property type="entry name" value="AidB_N"/>
</dbReference>
<dbReference type="GO" id="GO:0003995">
    <property type="term" value="F:acyl-CoA dehydrogenase activity"/>
    <property type="evidence" value="ECO:0007669"/>
    <property type="project" value="TreeGrafter"/>
</dbReference>
<dbReference type="SUPFAM" id="SSF47203">
    <property type="entry name" value="Acyl-CoA dehydrogenase C-terminal domain-like"/>
    <property type="match status" value="1"/>
</dbReference>
<organism evidence="9 10">
    <name type="scientific">Brevibacterium rongguiense</name>
    <dbReference type="NCBI Taxonomy" id="2695267"/>
    <lineage>
        <taxon>Bacteria</taxon>
        <taxon>Bacillati</taxon>
        <taxon>Actinomycetota</taxon>
        <taxon>Actinomycetes</taxon>
        <taxon>Micrococcales</taxon>
        <taxon>Brevibacteriaceae</taxon>
        <taxon>Brevibacterium</taxon>
    </lineage>
</organism>
<evidence type="ECO:0000256" key="4">
    <source>
        <dbReference type="RuleBase" id="RU362125"/>
    </source>
</evidence>
<evidence type="ECO:0000256" key="5">
    <source>
        <dbReference type="SAM" id="MobiDB-lite"/>
    </source>
</evidence>
<dbReference type="PANTHER" id="PTHR42707:SF3">
    <property type="entry name" value="ACYL-COA DEHYDROGENASE AIDB-RELATED"/>
    <property type="match status" value="1"/>
</dbReference>
<gene>
    <name evidence="9" type="ORF">GSY69_00870</name>
</gene>
<dbReference type="AlphaFoldDB" id="A0A6N9H482"/>
<dbReference type="Gene3D" id="1.20.140.10">
    <property type="entry name" value="Butyryl-CoA Dehydrogenase, subunit A, domain 3"/>
    <property type="match status" value="1"/>
</dbReference>
<feature type="domain" description="Acyl-CoA dehydrogenase/oxidase C-terminal" evidence="6">
    <location>
        <begin position="319"/>
        <end position="472"/>
    </location>
</feature>
<dbReference type="InterPro" id="IPR052904">
    <property type="entry name" value="Acyl-CoA_dehydrogenase-like"/>
</dbReference>
<comment type="similarity">
    <text evidence="1 4">Belongs to the acyl-CoA dehydrogenase family.</text>
</comment>
<dbReference type="Pfam" id="PF00441">
    <property type="entry name" value="Acyl-CoA_dh_1"/>
    <property type="match status" value="1"/>
</dbReference>
<keyword evidence="4" id="KW-0560">Oxidoreductase</keyword>
<dbReference type="Proteomes" id="UP000469215">
    <property type="component" value="Unassembled WGS sequence"/>
</dbReference>
<dbReference type="InterPro" id="IPR009075">
    <property type="entry name" value="AcylCo_DH/oxidase_C"/>
</dbReference>
<dbReference type="InterPro" id="IPR009100">
    <property type="entry name" value="AcylCoA_DH/oxidase_NM_dom_sf"/>
</dbReference>
<dbReference type="InterPro" id="IPR036250">
    <property type="entry name" value="AcylCo_DH-like_C"/>
</dbReference>
<accession>A0A6N9H482</accession>
<dbReference type="PANTHER" id="PTHR42707">
    <property type="entry name" value="ACYL-COA DEHYDROGENASE"/>
    <property type="match status" value="1"/>
</dbReference>
<feature type="domain" description="Adaptive response protein AidB N-terminal" evidence="8">
    <location>
        <begin position="31"/>
        <end position="183"/>
    </location>
</feature>
<sequence>MASFNHSPSHGRVRPHPPWEACPVPTHTVLNQSPPRTGVDEFGLNTALVEALAHYAPAADVTELHRIGRLVGSVEFQRDARAAERNPPVLSTHDRWGNRVDDVDFHPGYHRVIAEALHAGAHSLAWTQPRANAERAARFMLFAQVEPGHGCPVSMTHAAYAALRGTEHEAYWGPRLTAAAYDPRLVDTAQKSAVTFGMAMTEKQGGSDVRANTTRAVPVAHSGSAPPAGLPGSGDGLPGRPFELTGHKWFCSAPQSDAFLMLAQLDEGLSCFVVPRVLPGGERNGVRIQRLKDKLGNKSNASSEIELEGAAGWLVGDPGRGVRTIIEMVNRTRLDCILGSAAGMRQGVAEAAWHTQHRFAFGARLSEQPLMRAVLADLQLEAEAATWTALHLASAHDAESGDDADFRRIATAIAKYWICKRGPEHAYECLECLGGNGYTESFPLAMRYREQPVMAVWEGSGNVIVLDVLRALAKDPRSAKALLAQLEGALGYMPDYDRAFDVAARELARASTAAADGEPAALAEFAAAGRVLVERLALLLQASVLLTRAPGEVARSFVLARLGPDRGREYGALPGGVDIDGLVARAMGCEEG</sequence>
<feature type="domain" description="Acyl-CoA oxidase/dehydrogenase middle" evidence="7">
    <location>
        <begin position="197"/>
        <end position="308"/>
    </location>
</feature>
<dbReference type="EMBL" id="WWEQ01000002">
    <property type="protein sequence ID" value="MYM18566.1"/>
    <property type="molecule type" value="Genomic_DNA"/>
</dbReference>
<evidence type="ECO:0000256" key="1">
    <source>
        <dbReference type="ARBA" id="ARBA00009347"/>
    </source>
</evidence>
<dbReference type="Gene3D" id="2.40.110.20">
    <property type="match status" value="1"/>
</dbReference>
<dbReference type="Gene3D" id="6.10.250.600">
    <property type="match status" value="1"/>
</dbReference>
<comment type="caution">
    <text evidence="9">The sequence shown here is derived from an EMBL/GenBank/DDBJ whole genome shotgun (WGS) entry which is preliminary data.</text>
</comment>
<feature type="region of interest" description="Disordered" evidence="5">
    <location>
        <begin position="1"/>
        <end position="37"/>
    </location>
</feature>
<evidence type="ECO:0000259" key="7">
    <source>
        <dbReference type="Pfam" id="PF02770"/>
    </source>
</evidence>
<keyword evidence="10" id="KW-1185">Reference proteome</keyword>
<evidence type="ECO:0000259" key="8">
    <source>
        <dbReference type="Pfam" id="PF18158"/>
    </source>
</evidence>
<reference evidence="9 10" key="1">
    <citation type="submission" date="2020-01" db="EMBL/GenBank/DDBJ databases">
        <authorList>
            <person name="Deng T."/>
        </authorList>
    </citation>
    <scope>NUCLEOTIDE SEQUENCE [LARGE SCALE GENOMIC DNA]</scope>
    <source>
        <strain evidence="9 10">5221</strain>
    </source>
</reference>
<comment type="cofactor">
    <cofactor evidence="4">
        <name>FAD</name>
        <dbReference type="ChEBI" id="CHEBI:57692"/>
    </cofactor>
</comment>
<evidence type="ECO:0000259" key="6">
    <source>
        <dbReference type="Pfam" id="PF00441"/>
    </source>
</evidence>
<evidence type="ECO:0000313" key="10">
    <source>
        <dbReference type="Proteomes" id="UP000469215"/>
    </source>
</evidence>
<dbReference type="Pfam" id="PF18158">
    <property type="entry name" value="AidB_N"/>
    <property type="match status" value="1"/>
</dbReference>
<dbReference type="Pfam" id="PF02770">
    <property type="entry name" value="Acyl-CoA_dh_M"/>
    <property type="match status" value="1"/>
</dbReference>
<evidence type="ECO:0000256" key="3">
    <source>
        <dbReference type="ARBA" id="ARBA00022827"/>
    </source>
</evidence>
<dbReference type="InterPro" id="IPR006091">
    <property type="entry name" value="Acyl-CoA_Oxase/DH_mid-dom"/>
</dbReference>
<proteinExistence type="inferred from homology"/>
<keyword evidence="2 4" id="KW-0285">Flavoprotein</keyword>
<evidence type="ECO:0000256" key="2">
    <source>
        <dbReference type="ARBA" id="ARBA00022630"/>
    </source>
</evidence>
<evidence type="ECO:0000313" key="9">
    <source>
        <dbReference type="EMBL" id="MYM18566.1"/>
    </source>
</evidence>
<protein>
    <submittedName>
        <fullName evidence="9">DNA alkylation response protein</fullName>
    </submittedName>
</protein>